<keyword evidence="3" id="KW-1185">Reference proteome</keyword>
<evidence type="ECO:0000256" key="1">
    <source>
        <dbReference type="SAM" id="MobiDB-lite"/>
    </source>
</evidence>
<accession>A0ABQ9G3H5</accession>
<dbReference type="Proteomes" id="UP001159363">
    <property type="component" value="Chromosome 15"/>
</dbReference>
<evidence type="ECO:0000313" key="3">
    <source>
        <dbReference type="Proteomes" id="UP001159363"/>
    </source>
</evidence>
<comment type="caution">
    <text evidence="2">The sequence shown here is derived from an EMBL/GenBank/DDBJ whole genome shotgun (WGS) entry which is preliminary data.</text>
</comment>
<proteinExistence type="predicted"/>
<reference evidence="2 3" key="1">
    <citation type="submission" date="2023-02" db="EMBL/GenBank/DDBJ databases">
        <title>LHISI_Scaffold_Assembly.</title>
        <authorList>
            <person name="Stuart O.P."/>
            <person name="Cleave R."/>
            <person name="Magrath M.J.L."/>
            <person name="Mikheyev A.S."/>
        </authorList>
    </citation>
    <scope>NUCLEOTIDE SEQUENCE [LARGE SCALE GENOMIC DNA]</scope>
    <source>
        <strain evidence="2">Daus_M_001</strain>
        <tissue evidence="2">Leg muscle</tissue>
    </source>
</reference>
<organism evidence="2 3">
    <name type="scientific">Dryococelus australis</name>
    <dbReference type="NCBI Taxonomy" id="614101"/>
    <lineage>
        <taxon>Eukaryota</taxon>
        <taxon>Metazoa</taxon>
        <taxon>Ecdysozoa</taxon>
        <taxon>Arthropoda</taxon>
        <taxon>Hexapoda</taxon>
        <taxon>Insecta</taxon>
        <taxon>Pterygota</taxon>
        <taxon>Neoptera</taxon>
        <taxon>Polyneoptera</taxon>
        <taxon>Phasmatodea</taxon>
        <taxon>Verophasmatodea</taxon>
        <taxon>Anareolatae</taxon>
        <taxon>Phasmatidae</taxon>
        <taxon>Eurycanthinae</taxon>
        <taxon>Dryococelus</taxon>
    </lineage>
</organism>
<sequence>MGALSDIRPVKLVYAVQGKILSRAFKSAQTPRPQRKFGEGKHVGAAVLERLGCSPSTKANRGLIPGWVTLGFSQVGIVPDESAGRWIFSGVSCFPRPFISALLHTRLASPISALKTSLAVKSQPNLTNHSTTNLRCPSQLYTLGTRRSAFILAFTGRCPLQRQTLPRPSSALRRTQCRYCIALPSAAVSGIVALSCRTRCSGRRAVQLRTRMVQQFCVSILDPVPDRVSNHDGETGVTAGAGILWAGTYRGHLADLSASSCSCSCSCSPRTTTGGWCSSPPASTTLNTKCWSCLKRGFAVLPESHSPEQQDTASTTRLLRTKTANEIKVIIQSQLLPLPPPLNPHPAILSGDRGGRRWLSFCEVSVLCGNSDVTTTTRKSERDGIPECAAQENG</sequence>
<feature type="region of interest" description="Disordered" evidence="1">
    <location>
        <begin position="375"/>
        <end position="394"/>
    </location>
</feature>
<gene>
    <name evidence="2" type="ORF">PR048_032884</name>
</gene>
<evidence type="ECO:0000313" key="2">
    <source>
        <dbReference type="EMBL" id="KAJ8867022.1"/>
    </source>
</evidence>
<protein>
    <submittedName>
        <fullName evidence="2">Uncharacterized protein</fullName>
    </submittedName>
</protein>
<name>A0ABQ9G3H5_9NEOP</name>
<dbReference type="EMBL" id="JARBHB010000016">
    <property type="protein sequence ID" value="KAJ8867022.1"/>
    <property type="molecule type" value="Genomic_DNA"/>
</dbReference>